<feature type="domain" description="B30.2/SPRY" evidence="3">
    <location>
        <begin position="148"/>
        <end position="336"/>
    </location>
</feature>
<feature type="compositionally biased region" description="Basic and acidic residues" evidence="2">
    <location>
        <begin position="118"/>
        <end position="150"/>
    </location>
</feature>
<dbReference type="InterPro" id="IPR001870">
    <property type="entry name" value="B30.2/SPRY"/>
</dbReference>
<dbReference type="Proteomes" id="UP000265618">
    <property type="component" value="Unassembled WGS sequence"/>
</dbReference>
<dbReference type="Gene3D" id="2.60.120.920">
    <property type="match status" value="1"/>
</dbReference>
<name>A0A9K3GKZ3_9EUKA</name>
<evidence type="ECO:0000259" key="3">
    <source>
        <dbReference type="PROSITE" id="PS50188"/>
    </source>
</evidence>
<dbReference type="PROSITE" id="PS50188">
    <property type="entry name" value="B302_SPRY"/>
    <property type="match status" value="1"/>
</dbReference>
<organism evidence="4 5">
    <name type="scientific">Kipferlia bialata</name>
    <dbReference type="NCBI Taxonomy" id="797122"/>
    <lineage>
        <taxon>Eukaryota</taxon>
        <taxon>Metamonada</taxon>
        <taxon>Carpediemonas-like organisms</taxon>
        <taxon>Kipferlia</taxon>
    </lineage>
</organism>
<evidence type="ECO:0000256" key="2">
    <source>
        <dbReference type="SAM" id="MobiDB-lite"/>
    </source>
</evidence>
<evidence type="ECO:0000256" key="1">
    <source>
        <dbReference type="SAM" id="Coils"/>
    </source>
</evidence>
<dbReference type="SUPFAM" id="SSF49899">
    <property type="entry name" value="Concanavalin A-like lectins/glucanases"/>
    <property type="match status" value="1"/>
</dbReference>
<keyword evidence="1" id="KW-0175">Coiled coil</keyword>
<dbReference type="InterPro" id="IPR043136">
    <property type="entry name" value="B30.2/SPRY_sf"/>
</dbReference>
<dbReference type="Pfam" id="PF00622">
    <property type="entry name" value="SPRY"/>
    <property type="match status" value="1"/>
</dbReference>
<dbReference type="EMBL" id="BDIP01002270">
    <property type="protein sequence ID" value="GIQ86025.1"/>
    <property type="molecule type" value="Genomic_DNA"/>
</dbReference>
<dbReference type="CDD" id="cd11709">
    <property type="entry name" value="SPRY"/>
    <property type="match status" value="1"/>
</dbReference>
<feature type="region of interest" description="Disordered" evidence="2">
    <location>
        <begin position="114"/>
        <end position="153"/>
    </location>
</feature>
<keyword evidence="5" id="KW-1185">Reference proteome</keyword>
<feature type="coiled-coil region" evidence="1">
    <location>
        <begin position="81"/>
        <end position="108"/>
    </location>
</feature>
<gene>
    <name evidence="4" type="ORF">KIPB_007800</name>
</gene>
<accession>A0A9K3GKZ3</accession>
<proteinExistence type="predicted"/>
<evidence type="ECO:0000313" key="5">
    <source>
        <dbReference type="Proteomes" id="UP000265618"/>
    </source>
</evidence>
<dbReference type="AlphaFoldDB" id="A0A9K3GKZ3"/>
<evidence type="ECO:0000313" key="4">
    <source>
        <dbReference type="EMBL" id="GIQ86025.1"/>
    </source>
</evidence>
<dbReference type="InterPro" id="IPR003877">
    <property type="entry name" value="SPRY_dom"/>
</dbReference>
<sequence length="341" mass="37602">SDDVTLPPTMDSGNGAETGPASVNIYPASDAGPLQNIEAQLAQYTVGEGNSMPMDTAPVHVSVNGTQDTDMQALLKRLTSLESLPSQLAKAQDTIAELKEQVASLTSNQAVLIHSAKQARDREKERDREREREKHSQAKEGSDTETETHRRVISPLSETMSLHYVTPFTWSNKYKGQDFQIEKSGLRALKQHRTGWEVVVSEFALLPEDRVSYFQVLVEKCVKGMYIGVVAENGLERIDLDNHVGSVAGVTHDYWIHSKGAVYSSMGTAEYTQRWSSGTTVGVILDPIHGKIGFVVDGSWCGWAMGSLPKGVRYRPAVSFKSQSSILSIGTYKRPSMERRE</sequence>
<comment type="caution">
    <text evidence="4">The sequence shown here is derived from an EMBL/GenBank/DDBJ whole genome shotgun (WGS) entry which is preliminary data.</text>
</comment>
<feature type="region of interest" description="Disordered" evidence="2">
    <location>
        <begin position="1"/>
        <end position="29"/>
    </location>
</feature>
<reference evidence="4 5" key="1">
    <citation type="journal article" date="2018" name="PLoS ONE">
        <title>The draft genome of Kipferlia bialata reveals reductive genome evolution in fornicate parasites.</title>
        <authorList>
            <person name="Tanifuji G."/>
            <person name="Takabayashi S."/>
            <person name="Kume K."/>
            <person name="Takagi M."/>
            <person name="Nakayama T."/>
            <person name="Kamikawa R."/>
            <person name="Inagaki Y."/>
            <person name="Hashimoto T."/>
        </authorList>
    </citation>
    <scope>NUCLEOTIDE SEQUENCE [LARGE SCALE GENOMIC DNA]</scope>
    <source>
        <strain evidence="4">NY0173</strain>
    </source>
</reference>
<dbReference type="InterPro" id="IPR013320">
    <property type="entry name" value="ConA-like_dom_sf"/>
</dbReference>
<feature type="non-terminal residue" evidence="4">
    <location>
        <position position="1"/>
    </location>
</feature>
<protein>
    <recommendedName>
        <fullName evidence="3">B30.2/SPRY domain-containing protein</fullName>
    </recommendedName>
</protein>